<name>A0A9P0BDM8_BRAAE</name>
<dbReference type="Gene3D" id="1.20.1280.50">
    <property type="match status" value="1"/>
</dbReference>
<feature type="region of interest" description="Disordered" evidence="1">
    <location>
        <begin position="843"/>
        <end position="863"/>
    </location>
</feature>
<reference evidence="3" key="1">
    <citation type="submission" date="2021-12" db="EMBL/GenBank/DDBJ databases">
        <authorList>
            <person name="King R."/>
        </authorList>
    </citation>
    <scope>NUCLEOTIDE SEQUENCE</scope>
</reference>
<dbReference type="InterPro" id="IPR052283">
    <property type="entry name" value="GenomicStab_NeuMorph_Reg"/>
</dbReference>
<dbReference type="GO" id="GO:0003677">
    <property type="term" value="F:DNA binding"/>
    <property type="evidence" value="ECO:0007669"/>
    <property type="project" value="InterPro"/>
</dbReference>
<sequence>MENTRKTRARSKSAGAPAETDVKTNAEKENVQESEANVIDDTPLETKDPKTVENNDADKMDTVSDEPPKEDETKLPETPRGARTRKRKASEMKANDSITEEESKEKKSNVEPSKEAEEPENDESKKTTEPENDKSNETTEPEKNTSNEAEEVTQITSEDILSSSEIKVEREDLTSDTDVSMRMSESEMGMPAIQTLGKGKRARIPNKRYSDIMLSPNHKPKIENGSDSEPATKPPPSPEPAPVSTKPTRTSTSSPVQGYKKSKAPTDITNPAFLKPFTLGWKRELVWRATSDSSQKGKRSGDIYYYTPSGKKVRSMREVSENLKSKDGLTLENFSFTKEPIGLDDPEKEVIRDAKYKAGSGMAKKVLTKKAPSARNSPKVLSPKLNSPKVTSPKAMIPNETADSPPKATPKGNDSPPKTTPKGNAKGLGNFKIKLPGKKAEKKKSEEEMDVEAPPAKQAATTPSTRRSAKWAKQTPEVTPPAPPKKKLRVAKQNNGAPLSSDKNVEGKFMEHYLQNLSYGYSTLLYVFQYLKVQDLLRAGCVCTMWRDVAGHSSLWRTVRMKNSQVHSFDGLADTLKKHGTGHLDLRKMLLPSGGDEIWPRFSQAISRVDTLRKIELCRCPASVVEQLALSNPQLEVINAVTIKCEVMSLEALGSLTKIKELRIKSTNGLTLTSDIDSLRNLNTIQHISLTSIKDLYKLNLGVIAELKNLESLDLGECNDFPSDFGENVLVKLENLEKLRLEKGQGKCHTFEMLSAVKEMKKLEQLELVNFDIKSGFDKALGACCNVKKLLIIPTYISQSATTNHMVLGGVLRLHKTLSHFVWGVTLELLRVTELFVDQCEEPASKDKKEKKPAGNGDSIPVLKPVPLITEKDDEIAPAHDPPQVEILPLPNLQKLLLQSLPTTRVKILKIPFHATWRQSITDSVN</sequence>
<dbReference type="SUPFAM" id="SSF52058">
    <property type="entry name" value="L domain-like"/>
    <property type="match status" value="1"/>
</dbReference>
<dbReference type="EMBL" id="OV121138">
    <property type="protein sequence ID" value="CAH0559899.1"/>
    <property type="molecule type" value="Genomic_DNA"/>
</dbReference>
<feature type="compositionally biased region" description="Basic and acidic residues" evidence="1">
    <location>
        <begin position="44"/>
        <end position="77"/>
    </location>
</feature>
<feature type="compositionally biased region" description="Pro residues" evidence="1">
    <location>
        <begin position="232"/>
        <end position="241"/>
    </location>
</feature>
<feature type="compositionally biased region" description="Basic and acidic residues" evidence="1">
    <location>
        <begin position="20"/>
        <end position="31"/>
    </location>
</feature>
<dbReference type="InterPro" id="IPR001810">
    <property type="entry name" value="F-box_dom"/>
</dbReference>
<feature type="compositionally biased region" description="Basic residues" evidence="1">
    <location>
        <begin position="1"/>
        <end position="11"/>
    </location>
</feature>
<dbReference type="InterPro" id="IPR036047">
    <property type="entry name" value="F-box-like_dom_sf"/>
</dbReference>
<feature type="compositionally biased region" description="Low complexity" evidence="1">
    <location>
        <begin position="242"/>
        <end position="255"/>
    </location>
</feature>
<dbReference type="PANTHER" id="PTHR15739">
    <property type="entry name" value="ZINC FINGER PROTEIN"/>
    <property type="match status" value="1"/>
</dbReference>
<evidence type="ECO:0000313" key="4">
    <source>
        <dbReference type="Proteomes" id="UP001154078"/>
    </source>
</evidence>
<dbReference type="Pfam" id="PF12937">
    <property type="entry name" value="F-box-like"/>
    <property type="match status" value="1"/>
</dbReference>
<dbReference type="InterPro" id="IPR032675">
    <property type="entry name" value="LRR_dom_sf"/>
</dbReference>
<feature type="compositionally biased region" description="Polar residues" evidence="1">
    <location>
        <begin position="153"/>
        <end position="165"/>
    </location>
</feature>
<evidence type="ECO:0000259" key="2">
    <source>
        <dbReference type="PROSITE" id="PS50982"/>
    </source>
</evidence>
<dbReference type="CDD" id="cd00122">
    <property type="entry name" value="MBD"/>
    <property type="match status" value="1"/>
</dbReference>
<dbReference type="Gene3D" id="3.80.10.10">
    <property type="entry name" value="Ribonuclease Inhibitor"/>
    <property type="match status" value="1"/>
</dbReference>
<dbReference type="Proteomes" id="UP001154078">
    <property type="component" value="Chromosome 7"/>
</dbReference>
<protein>
    <recommendedName>
        <fullName evidence="2">MBD domain-containing protein</fullName>
    </recommendedName>
</protein>
<dbReference type="SUPFAM" id="SSF54171">
    <property type="entry name" value="DNA-binding domain"/>
    <property type="match status" value="1"/>
</dbReference>
<dbReference type="SUPFAM" id="SSF81383">
    <property type="entry name" value="F-box domain"/>
    <property type="match status" value="1"/>
</dbReference>
<dbReference type="PANTHER" id="PTHR15739:SF5">
    <property type="entry name" value="LD23158P"/>
    <property type="match status" value="1"/>
</dbReference>
<proteinExistence type="predicted"/>
<accession>A0A9P0BDM8</accession>
<feature type="region of interest" description="Disordered" evidence="1">
    <location>
        <begin position="355"/>
        <end position="488"/>
    </location>
</feature>
<dbReference type="InterPro" id="IPR001739">
    <property type="entry name" value="Methyl_CpG_DNA-bd"/>
</dbReference>
<dbReference type="OrthoDB" id="61560at2759"/>
<gene>
    <name evidence="3" type="ORF">MELIAE_LOCUS9771</name>
</gene>
<organism evidence="3 4">
    <name type="scientific">Brassicogethes aeneus</name>
    <name type="common">Rape pollen beetle</name>
    <name type="synonym">Meligethes aeneus</name>
    <dbReference type="NCBI Taxonomy" id="1431903"/>
    <lineage>
        <taxon>Eukaryota</taxon>
        <taxon>Metazoa</taxon>
        <taxon>Ecdysozoa</taxon>
        <taxon>Arthropoda</taxon>
        <taxon>Hexapoda</taxon>
        <taxon>Insecta</taxon>
        <taxon>Pterygota</taxon>
        <taxon>Neoptera</taxon>
        <taxon>Endopterygota</taxon>
        <taxon>Coleoptera</taxon>
        <taxon>Polyphaga</taxon>
        <taxon>Cucujiformia</taxon>
        <taxon>Nitidulidae</taxon>
        <taxon>Meligethinae</taxon>
        <taxon>Brassicogethes</taxon>
    </lineage>
</organism>
<feature type="region of interest" description="Disordered" evidence="1">
    <location>
        <begin position="1"/>
        <end position="267"/>
    </location>
</feature>
<dbReference type="Pfam" id="PF01429">
    <property type="entry name" value="MBD"/>
    <property type="match status" value="1"/>
</dbReference>
<evidence type="ECO:0000256" key="1">
    <source>
        <dbReference type="SAM" id="MobiDB-lite"/>
    </source>
</evidence>
<dbReference type="InterPro" id="IPR016177">
    <property type="entry name" value="DNA-bd_dom_sf"/>
</dbReference>
<feature type="compositionally biased region" description="Basic and acidic residues" evidence="1">
    <location>
        <begin position="101"/>
        <end position="145"/>
    </location>
</feature>
<dbReference type="PROSITE" id="PS50982">
    <property type="entry name" value="MBD"/>
    <property type="match status" value="1"/>
</dbReference>
<feature type="compositionally biased region" description="Basic and acidic residues" evidence="1">
    <location>
        <begin position="843"/>
        <end position="853"/>
    </location>
</feature>
<evidence type="ECO:0000313" key="3">
    <source>
        <dbReference type="EMBL" id="CAH0559899.1"/>
    </source>
</evidence>
<feature type="domain" description="MBD" evidence="2">
    <location>
        <begin position="267"/>
        <end position="341"/>
    </location>
</feature>
<keyword evidence="4" id="KW-1185">Reference proteome</keyword>
<dbReference type="SMART" id="SM00391">
    <property type="entry name" value="MBD"/>
    <property type="match status" value="1"/>
</dbReference>
<dbReference type="Gene3D" id="3.30.890.10">
    <property type="entry name" value="Methyl-cpg-binding Protein 2, Chain A"/>
    <property type="match status" value="1"/>
</dbReference>
<dbReference type="AlphaFoldDB" id="A0A9P0BDM8"/>